<evidence type="ECO:0000256" key="1">
    <source>
        <dbReference type="ARBA" id="ARBA00000085"/>
    </source>
</evidence>
<evidence type="ECO:0000256" key="7">
    <source>
        <dbReference type="ARBA" id="ARBA00023136"/>
    </source>
</evidence>
<evidence type="ECO:0000313" key="10">
    <source>
        <dbReference type="Proteomes" id="UP000318681"/>
    </source>
</evidence>
<evidence type="ECO:0000313" key="9">
    <source>
        <dbReference type="EMBL" id="TVV72999.1"/>
    </source>
</evidence>
<dbReference type="OrthoDB" id="9797304at2"/>
<comment type="catalytic activity">
    <reaction evidence="1">
        <text>ATP + protein L-histidine = ADP + protein N-phospho-L-histidine.</text>
        <dbReference type="EC" id="2.7.13.3"/>
    </reaction>
</comment>
<accession>A0A558R0V9</accession>
<comment type="caution">
    <text evidence="9">The sequence shown here is derived from an EMBL/GenBank/DDBJ whole genome shotgun (WGS) entry which is preliminary data.</text>
</comment>
<organism evidence="9 10">
    <name type="scientific">Alterirhizorhabdus solaris</name>
    <dbReference type="NCBI Taxonomy" id="2529389"/>
    <lineage>
        <taxon>Bacteria</taxon>
        <taxon>Pseudomonadati</taxon>
        <taxon>Pseudomonadota</taxon>
        <taxon>Alphaproteobacteria</taxon>
        <taxon>Sphingomonadales</taxon>
        <taxon>Rhizorhabdaceae</taxon>
        <taxon>Alterirhizorhabdus</taxon>
    </lineage>
</organism>
<keyword evidence="10" id="KW-1185">Reference proteome</keyword>
<evidence type="ECO:0000256" key="2">
    <source>
        <dbReference type="ARBA" id="ARBA00012438"/>
    </source>
</evidence>
<dbReference type="Proteomes" id="UP000318681">
    <property type="component" value="Unassembled WGS sequence"/>
</dbReference>
<dbReference type="EC" id="2.7.13.3" evidence="2"/>
<keyword evidence="4" id="KW-0808">Transferase</keyword>
<evidence type="ECO:0000256" key="6">
    <source>
        <dbReference type="ARBA" id="ARBA00023012"/>
    </source>
</evidence>
<dbReference type="PANTHER" id="PTHR45453:SF1">
    <property type="entry name" value="PHOSPHATE REGULON SENSOR PROTEIN PHOR"/>
    <property type="match status" value="1"/>
</dbReference>
<dbReference type="SMART" id="SM00388">
    <property type="entry name" value="HisKA"/>
    <property type="match status" value="1"/>
</dbReference>
<dbReference type="CDD" id="cd00082">
    <property type="entry name" value="HisKA"/>
    <property type="match status" value="1"/>
</dbReference>
<dbReference type="InterPro" id="IPR003661">
    <property type="entry name" value="HisK_dim/P_dom"/>
</dbReference>
<dbReference type="Pfam" id="PF02518">
    <property type="entry name" value="HATPase_c"/>
    <property type="match status" value="1"/>
</dbReference>
<dbReference type="EMBL" id="VNIM01000053">
    <property type="protein sequence ID" value="TVV72999.1"/>
    <property type="molecule type" value="Genomic_DNA"/>
</dbReference>
<dbReference type="RefSeq" id="WP_145152634.1">
    <property type="nucleotide sequence ID" value="NZ_VNIM01000053.1"/>
</dbReference>
<dbReference type="Pfam" id="PF00512">
    <property type="entry name" value="HisKA"/>
    <property type="match status" value="1"/>
</dbReference>
<dbReference type="PROSITE" id="PS50109">
    <property type="entry name" value="HIS_KIN"/>
    <property type="match status" value="1"/>
</dbReference>
<keyword evidence="6" id="KW-0902">Two-component regulatory system</keyword>
<dbReference type="InterPro" id="IPR005467">
    <property type="entry name" value="His_kinase_dom"/>
</dbReference>
<dbReference type="FunFam" id="1.10.287.130:FF:000001">
    <property type="entry name" value="Two-component sensor histidine kinase"/>
    <property type="match status" value="1"/>
</dbReference>
<proteinExistence type="predicted"/>
<keyword evidence="7" id="KW-0472">Membrane</keyword>
<dbReference type="Gene3D" id="3.30.565.10">
    <property type="entry name" value="Histidine kinase-like ATPase, C-terminal domain"/>
    <property type="match status" value="1"/>
</dbReference>
<dbReference type="GO" id="GO:0005886">
    <property type="term" value="C:plasma membrane"/>
    <property type="evidence" value="ECO:0007669"/>
    <property type="project" value="TreeGrafter"/>
</dbReference>
<evidence type="ECO:0000259" key="8">
    <source>
        <dbReference type="PROSITE" id="PS50109"/>
    </source>
</evidence>
<keyword evidence="3" id="KW-0597">Phosphoprotein</keyword>
<dbReference type="InterPro" id="IPR050351">
    <property type="entry name" value="BphY/WalK/GraS-like"/>
</dbReference>
<protein>
    <recommendedName>
        <fullName evidence="2">histidine kinase</fullName>
        <ecNumber evidence="2">2.7.13.3</ecNumber>
    </recommendedName>
</protein>
<feature type="domain" description="Histidine kinase" evidence="8">
    <location>
        <begin position="179"/>
        <end position="397"/>
    </location>
</feature>
<evidence type="ECO:0000256" key="3">
    <source>
        <dbReference type="ARBA" id="ARBA00022553"/>
    </source>
</evidence>
<dbReference type="GO" id="GO:0000155">
    <property type="term" value="F:phosphorelay sensor kinase activity"/>
    <property type="evidence" value="ECO:0007669"/>
    <property type="project" value="InterPro"/>
</dbReference>
<dbReference type="SUPFAM" id="SSF55874">
    <property type="entry name" value="ATPase domain of HSP90 chaperone/DNA topoisomerase II/histidine kinase"/>
    <property type="match status" value="1"/>
</dbReference>
<dbReference type="GO" id="GO:0016036">
    <property type="term" value="P:cellular response to phosphate starvation"/>
    <property type="evidence" value="ECO:0007669"/>
    <property type="project" value="TreeGrafter"/>
</dbReference>
<dbReference type="InterPro" id="IPR036097">
    <property type="entry name" value="HisK_dim/P_sf"/>
</dbReference>
<reference evidence="9 10" key="1">
    <citation type="submission" date="2019-07" db="EMBL/GenBank/DDBJ databases">
        <title>Sphingomonas solaris sp. nov., isolated from a solar panel from Boston, Massachusetts.</title>
        <authorList>
            <person name="Tanner K."/>
            <person name="Pascual J."/>
            <person name="Mancuso C."/>
            <person name="Pereto J."/>
            <person name="Khalil A."/>
            <person name="Vilanova C."/>
        </authorList>
    </citation>
    <scope>NUCLEOTIDE SEQUENCE [LARGE SCALE GENOMIC DNA]</scope>
    <source>
        <strain evidence="9 10">R4DWN</strain>
    </source>
</reference>
<sequence>MDRLFDRRGVIVFVAAFGVATFVLLAPAMAGAVVAGLASGTAFWFILCPAAPAPAPAPPAAPPEPGLAAVAATIDEPLLFVERMQVTHANAAATALLGEHIVGEDARLAIRHPAAGALFTGAEGRLPTQPIVLGAIGGGVGRHWEMAIHPVGEGGLLVRLADRSEARAAERMRVDFVANASHELRTPLATLLGYIETLQMANGPEDAATRLRFLNTMFGEGKRMQRLIEDLMSLSRIEAEQHSAPQDAVALDSLAAEVRDAIASARSVERDRIEIAVDGAAPVAGDRAQLSQLLHNLIGNALKYGRPGGAVQVRVAREAAGLRLSVTDEGAGIPREHLPRLTERFYRVDPGRSRAVGGTGLGLAIVKHIAERHRARLDIASVVGQGTTVSVLFPLPGEALSSKSHTIVTQDASKASIGTPKGA</sequence>
<dbReference type="InterPro" id="IPR004358">
    <property type="entry name" value="Sig_transdc_His_kin-like_C"/>
</dbReference>
<dbReference type="InterPro" id="IPR036890">
    <property type="entry name" value="HATPase_C_sf"/>
</dbReference>
<evidence type="ECO:0000256" key="4">
    <source>
        <dbReference type="ARBA" id="ARBA00022679"/>
    </source>
</evidence>
<dbReference type="PRINTS" id="PR00344">
    <property type="entry name" value="BCTRLSENSOR"/>
</dbReference>
<dbReference type="GO" id="GO:0004721">
    <property type="term" value="F:phosphoprotein phosphatase activity"/>
    <property type="evidence" value="ECO:0007669"/>
    <property type="project" value="TreeGrafter"/>
</dbReference>
<dbReference type="Gene3D" id="1.10.287.130">
    <property type="match status" value="1"/>
</dbReference>
<keyword evidence="5" id="KW-0418">Kinase</keyword>
<dbReference type="SMART" id="SM00387">
    <property type="entry name" value="HATPase_c"/>
    <property type="match status" value="1"/>
</dbReference>
<dbReference type="InterPro" id="IPR003594">
    <property type="entry name" value="HATPase_dom"/>
</dbReference>
<evidence type="ECO:0000256" key="5">
    <source>
        <dbReference type="ARBA" id="ARBA00022777"/>
    </source>
</evidence>
<dbReference type="AlphaFoldDB" id="A0A558R0V9"/>
<dbReference type="SUPFAM" id="SSF47384">
    <property type="entry name" value="Homodimeric domain of signal transducing histidine kinase"/>
    <property type="match status" value="1"/>
</dbReference>
<dbReference type="PANTHER" id="PTHR45453">
    <property type="entry name" value="PHOSPHATE REGULON SENSOR PROTEIN PHOR"/>
    <property type="match status" value="1"/>
</dbReference>
<gene>
    <name evidence="9" type="ORF">FOY91_13100</name>
</gene>
<dbReference type="FunFam" id="3.30.565.10:FF:000006">
    <property type="entry name" value="Sensor histidine kinase WalK"/>
    <property type="match status" value="1"/>
</dbReference>
<name>A0A558R0V9_9SPHN</name>